<organism evidence="1 2">
    <name type="scientific">Nicotiana sylvestris</name>
    <name type="common">Wood tobacco</name>
    <name type="synonym">South American tobacco</name>
    <dbReference type="NCBI Taxonomy" id="4096"/>
    <lineage>
        <taxon>Eukaryota</taxon>
        <taxon>Viridiplantae</taxon>
        <taxon>Streptophyta</taxon>
        <taxon>Embryophyta</taxon>
        <taxon>Tracheophyta</taxon>
        <taxon>Spermatophyta</taxon>
        <taxon>Magnoliopsida</taxon>
        <taxon>eudicotyledons</taxon>
        <taxon>Gunneridae</taxon>
        <taxon>Pentapetalae</taxon>
        <taxon>asterids</taxon>
        <taxon>lamiids</taxon>
        <taxon>Solanales</taxon>
        <taxon>Solanaceae</taxon>
        <taxon>Nicotianoideae</taxon>
        <taxon>Nicotianeae</taxon>
        <taxon>Nicotiana</taxon>
    </lineage>
</organism>
<dbReference type="RefSeq" id="XP_009790471.1">
    <property type="nucleotide sequence ID" value="XM_009792169.1"/>
</dbReference>
<proteinExistence type="predicted"/>
<protein>
    <submittedName>
        <fullName evidence="2">Uncharacterized protein LOC104237933</fullName>
    </submittedName>
</protein>
<reference evidence="2" key="2">
    <citation type="submission" date="2025-08" db="UniProtKB">
        <authorList>
            <consortium name="RefSeq"/>
        </authorList>
    </citation>
    <scope>IDENTIFICATION</scope>
    <source>
        <tissue evidence="2">Leaf</tissue>
    </source>
</reference>
<evidence type="ECO:0000313" key="1">
    <source>
        <dbReference type="Proteomes" id="UP000189701"/>
    </source>
</evidence>
<accession>A0A1U7XLI4</accession>
<dbReference type="STRING" id="4096.A0A1U7XLI4"/>
<dbReference type="PANTHER" id="PTHR34676:SF8">
    <property type="entry name" value="TRANSMEMBRANE PROTEIN"/>
    <property type="match status" value="1"/>
</dbReference>
<dbReference type="Pfam" id="PF14223">
    <property type="entry name" value="Retrotran_gag_2"/>
    <property type="match status" value="1"/>
</dbReference>
<dbReference type="OrthoDB" id="1302458at2759"/>
<name>A0A1U7XLI4_NICSY</name>
<keyword evidence="1" id="KW-1185">Reference proteome</keyword>
<sequence>MAEDSKVCDVIYDGPYIPTNNVGDLPLSMSKTKKEYTDADMKAIEKNFLAKKILVCGIGPDEYNRISACEIAKEIWEALQTSHERTTQVKQSKIDMLTTVYKIFRMKDGESI</sequence>
<evidence type="ECO:0000313" key="2">
    <source>
        <dbReference type="RefSeq" id="XP_009790471.1"/>
    </source>
</evidence>
<gene>
    <name evidence="2" type="primary">LOC104237933</name>
</gene>
<reference evidence="1" key="1">
    <citation type="journal article" date="2013" name="Genome Biol.">
        <title>Reference genomes and transcriptomes of Nicotiana sylvestris and Nicotiana tomentosiformis.</title>
        <authorList>
            <person name="Sierro N."/>
            <person name="Battey J.N."/>
            <person name="Ouadi S."/>
            <person name="Bovet L."/>
            <person name="Goepfert S."/>
            <person name="Bakaher N."/>
            <person name="Peitsch M.C."/>
            <person name="Ivanov N.V."/>
        </authorList>
    </citation>
    <scope>NUCLEOTIDE SEQUENCE [LARGE SCALE GENOMIC DNA]</scope>
</reference>
<dbReference type="AlphaFoldDB" id="A0A1U7XLI4"/>
<dbReference type="Proteomes" id="UP000189701">
    <property type="component" value="Unplaced"/>
</dbReference>
<dbReference type="PANTHER" id="PTHR34676">
    <property type="entry name" value="DUF4219 DOMAIN-CONTAINING PROTEIN-RELATED"/>
    <property type="match status" value="1"/>
</dbReference>